<evidence type="ECO:0000313" key="2">
    <source>
        <dbReference type="Proteomes" id="UP000805193"/>
    </source>
</evidence>
<organism evidence="1 2">
    <name type="scientific">Ixodes persulcatus</name>
    <name type="common">Taiga tick</name>
    <dbReference type="NCBI Taxonomy" id="34615"/>
    <lineage>
        <taxon>Eukaryota</taxon>
        <taxon>Metazoa</taxon>
        <taxon>Ecdysozoa</taxon>
        <taxon>Arthropoda</taxon>
        <taxon>Chelicerata</taxon>
        <taxon>Arachnida</taxon>
        <taxon>Acari</taxon>
        <taxon>Parasitiformes</taxon>
        <taxon>Ixodida</taxon>
        <taxon>Ixodoidea</taxon>
        <taxon>Ixodidae</taxon>
        <taxon>Ixodinae</taxon>
        <taxon>Ixodes</taxon>
    </lineage>
</organism>
<accession>A0AC60QL63</accession>
<name>A0AC60QL63_IXOPE</name>
<dbReference type="EMBL" id="JABSTQ010007768">
    <property type="protein sequence ID" value="KAG0435262.1"/>
    <property type="molecule type" value="Genomic_DNA"/>
</dbReference>
<sequence length="93" mass="10745">MKGVKQDHFGGLMRNPHLTVAEFVAEASTIEKTLQMLSRLYERQLQTASEDNLEMALSSTGDILRELIRGVVHEDLKRFRLRYFNPPSPRCQQ</sequence>
<reference evidence="1 2" key="1">
    <citation type="journal article" date="2020" name="Cell">
        <title>Large-Scale Comparative Analyses of Tick Genomes Elucidate Their Genetic Diversity and Vector Capacities.</title>
        <authorList>
            <consortium name="Tick Genome and Microbiome Consortium (TIGMIC)"/>
            <person name="Jia N."/>
            <person name="Wang J."/>
            <person name="Shi W."/>
            <person name="Du L."/>
            <person name="Sun Y."/>
            <person name="Zhan W."/>
            <person name="Jiang J.F."/>
            <person name="Wang Q."/>
            <person name="Zhang B."/>
            <person name="Ji P."/>
            <person name="Bell-Sakyi L."/>
            <person name="Cui X.M."/>
            <person name="Yuan T.T."/>
            <person name="Jiang B.G."/>
            <person name="Yang W.F."/>
            <person name="Lam T.T."/>
            <person name="Chang Q.C."/>
            <person name="Ding S.J."/>
            <person name="Wang X.J."/>
            <person name="Zhu J.G."/>
            <person name="Ruan X.D."/>
            <person name="Zhao L."/>
            <person name="Wei J.T."/>
            <person name="Ye R.Z."/>
            <person name="Que T.C."/>
            <person name="Du C.H."/>
            <person name="Zhou Y.H."/>
            <person name="Cheng J.X."/>
            <person name="Dai P.F."/>
            <person name="Guo W.B."/>
            <person name="Han X.H."/>
            <person name="Huang E.J."/>
            <person name="Li L.F."/>
            <person name="Wei W."/>
            <person name="Gao Y.C."/>
            <person name="Liu J.Z."/>
            <person name="Shao H.Z."/>
            <person name="Wang X."/>
            <person name="Wang C.C."/>
            <person name="Yang T.C."/>
            <person name="Huo Q.B."/>
            <person name="Li W."/>
            <person name="Chen H.Y."/>
            <person name="Chen S.E."/>
            <person name="Zhou L.G."/>
            <person name="Ni X.B."/>
            <person name="Tian J.H."/>
            <person name="Sheng Y."/>
            <person name="Liu T."/>
            <person name="Pan Y.S."/>
            <person name="Xia L.Y."/>
            <person name="Li J."/>
            <person name="Zhao F."/>
            <person name="Cao W.C."/>
        </authorList>
    </citation>
    <scope>NUCLEOTIDE SEQUENCE [LARGE SCALE GENOMIC DNA]</scope>
    <source>
        <strain evidence="1">Iper-2018</strain>
    </source>
</reference>
<gene>
    <name evidence="1" type="ORF">HPB47_018592</name>
</gene>
<evidence type="ECO:0000313" key="1">
    <source>
        <dbReference type="EMBL" id="KAG0435262.1"/>
    </source>
</evidence>
<dbReference type="Proteomes" id="UP000805193">
    <property type="component" value="Unassembled WGS sequence"/>
</dbReference>
<comment type="caution">
    <text evidence="1">The sequence shown here is derived from an EMBL/GenBank/DDBJ whole genome shotgun (WGS) entry which is preliminary data.</text>
</comment>
<proteinExistence type="predicted"/>
<keyword evidence="2" id="KW-1185">Reference proteome</keyword>
<protein>
    <submittedName>
        <fullName evidence="1">Uncharacterized protein</fullName>
    </submittedName>
</protein>